<keyword evidence="2" id="KW-1185">Reference proteome</keyword>
<name>A0A183EBE9_9BILA</name>
<reference evidence="1 2" key="2">
    <citation type="submission" date="2018-11" db="EMBL/GenBank/DDBJ databases">
        <authorList>
            <consortium name="Pathogen Informatics"/>
        </authorList>
    </citation>
    <scope>NUCLEOTIDE SEQUENCE [LARGE SCALE GENOMIC DNA]</scope>
</reference>
<dbReference type="Proteomes" id="UP000271098">
    <property type="component" value="Unassembled WGS sequence"/>
</dbReference>
<evidence type="ECO:0000313" key="3">
    <source>
        <dbReference type="WBParaSite" id="GPUH_0001831501-mRNA-1"/>
    </source>
</evidence>
<dbReference type="AlphaFoldDB" id="A0A183EBE9"/>
<dbReference type="OrthoDB" id="275011at2759"/>
<protein>
    <submittedName>
        <fullName evidence="3">Late endosomal/lysosomal adaptor and MAPK and MTOR activator 4</fullName>
    </submittedName>
</protein>
<sequence>MDGNFSFLSQISGLKGSIVISDGSVIKSDGELENEESLAMNVLKMLHVGEPLAQIVGKIEKMRIAFPDHILEVIRSGKYVFIAKRTINN</sequence>
<organism evidence="3">
    <name type="scientific">Gongylonema pulchrum</name>
    <dbReference type="NCBI Taxonomy" id="637853"/>
    <lineage>
        <taxon>Eukaryota</taxon>
        <taxon>Metazoa</taxon>
        <taxon>Ecdysozoa</taxon>
        <taxon>Nematoda</taxon>
        <taxon>Chromadorea</taxon>
        <taxon>Rhabditida</taxon>
        <taxon>Spirurina</taxon>
        <taxon>Spiruromorpha</taxon>
        <taxon>Spiruroidea</taxon>
        <taxon>Gongylonematidae</taxon>
        <taxon>Gongylonema</taxon>
    </lineage>
</organism>
<dbReference type="EMBL" id="UYRT01086506">
    <property type="protein sequence ID" value="VDN31420.1"/>
    <property type="molecule type" value="Genomic_DNA"/>
</dbReference>
<evidence type="ECO:0000313" key="1">
    <source>
        <dbReference type="EMBL" id="VDN31420.1"/>
    </source>
</evidence>
<accession>A0A183EBE9</accession>
<gene>
    <name evidence="1" type="ORF">GPUH_LOCUS18288</name>
</gene>
<dbReference type="WBParaSite" id="GPUH_0001831501-mRNA-1">
    <property type="protein sequence ID" value="GPUH_0001831501-mRNA-1"/>
    <property type="gene ID" value="GPUH_0001831501"/>
</dbReference>
<proteinExistence type="predicted"/>
<evidence type="ECO:0000313" key="2">
    <source>
        <dbReference type="Proteomes" id="UP000271098"/>
    </source>
</evidence>
<reference evidence="3" key="1">
    <citation type="submission" date="2016-06" db="UniProtKB">
        <authorList>
            <consortium name="WormBaseParasite"/>
        </authorList>
    </citation>
    <scope>IDENTIFICATION</scope>
</reference>